<feature type="region of interest" description="Disordered" evidence="5">
    <location>
        <begin position="72"/>
        <end position="104"/>
    </location>
</feature>
<dbReference type="InterPro" id="IPR029760">
    <property type="entry name" value="GPX_CS"/>
</dbReference>
<feature type="region of interest" description="Disordered" evidence="5">
    <location>
        <begin position="519"/>
        <end position="580"/>
    </location>
</feature>
<dbReference type="Proteomes" id="UP000794436">
    <property type="component" value="Unassembled WGS sequence"/>
</dbReference>
<accession>A0A8K1C2V0</accession>
<keyword evidence="8" id="KW-1185">Reference proteome</keyword>
<dbReference type="PROSITE" id="PS00763">
    <property type="entry name" value="GLUTATHIONE_PEROXID_2"/>
    <property type="match status" value="1"/>
</dbReference>
<comment type="similarity">
    <text evidence="1 4">Belongs to the glutathione peroxidase family.</text>
</comment>
<dbReference type="GO" id="GO:0004601">
    <property type="term" value="F:peroxidase activity"/>
    <property type="evidence" value="ECO:0007669"/>
    <property type="project" value="UniProtKB-KW"/>
</dbReference>
<feature type="domain" description="Thioredoxin" evidence="6">
    <location>
        <begin position="273"/>
        <end position="440"/>
    </location>
</feature>
<dbReference type="CDD" id="cd00340">
    <property type="entry name" value="GSH_Peroxidase"/>
    <property type="match status" value="1"/>
</dbReference>
<dbReference type="PANTHER" id="PTHR11592">
    <property type="entry name" value="GLUTATHIONE PEROXIDASE"/>
    <property type="match status" value="1"/>
</dbReference>
<dbReference type="InterPro" id="IPR000889">
    <property type="entry name" value="Glutathione_peroxidase"/>
</dbReference>
<dbReference type="GO" id="GO:0006979">
    <property type="term" value="P:response to oxidative stress"/>
    <property type="evidence" value="ECO:0007669"/>
    <property type="project" value="InterPro"/>
</dbReference>
<evidence type="ECO:0000259" key="6">
    <source>
        <dbReference type="PROSITE" id="PS51352"/>
    </source>
</evidence>
<dbReference type="PROSITE" id="PS51352">
    <property type="entry name" value="THIOREDOXIN_2"/>
    <property type="match status" value="1"/>
</dbReference>
<keyword evidence="2 4" id="KW-0575">Peroxidase</keyword>
<dbReference type="PROSITE" id="PS51355">
    <property type="entry name" value="GLUTATHIONE_PEROXID_3"/>
    <property type="match status" value="1"/>
</dbReference>
<dbReference type="FunFam" id="3.40.30.10:FF:000025">
    <property type="entry name" value="Glutathione peroxidase"/>
    <property type="match status" value="1"/>
</dbReference>
<dbReference type="Pfam" id="PF00255">
    <property type="entry name" value="GSHPx"/>
    <property type="match status" value="1"/>
</dbReference>
<dbReference type="InterPro" id="IPR036249">
    <property type="entry name" value="Thioredoxin-like_sf"/>
</dbReference>
<gene>
    <name evidence="7" type="ORF">Poli38472_010332</name>
</gene>
<protein>
    <recommendedName>
        <fullName evidence="4">Glutathione peroxidase</fullName>
    </recommendedName>
</protein>
<evidence type="ECO:0000256" key="2">
    <source>
        <dbReference type="ARBA" id="ARBA00022559"/>
    </source>
</evidence>
<name>A0A8K1C2V0_PYTOL</name>
<dbReference type="AlphaFoldDB" id="A0A8K1C2V0"/>
<evidence type="ECO:0000256" key="1">
    <source>
        <dbReference type="ARBA" id="ARBA00006926"/>
    </source>
</evidence>
<evidence type="ECO:0000256" key="3">
    <source>
        <dbReference type="ARBA" id="ARBA00023002"/>
    </source>
</evidence>
<dbReference type="InterPro" id="IPR013766">
    <property type="entry name" value="Thioredoxin_domain"/>
</dbReference>
<dbReference type="PRINTS" id="PR01011">
    <property type="entry name" value="GLUTPROXDASE"/>
</dbReference>
<feature type="compositionally biased region" description="Basic and acidic residues" evidence="5">
    <location>
        <begin position="90"/>
        <end position="104"/>
    </location>
</feature>
<reference evidence="7" key="1">
    <citation type="submission" date="2019-03" db="EMBL/GenBank/DDBJ databases">
        <title>Long read genome sequence of the mycoparasitic Pythium oligandrum ATCC 38472 isolated from sugarbeet rhizosphere.</title>
        <authorList>
            <person name="Gaulin E."/>
        </authorList>
    </citation>
    <scope>NUCLEOTIDE SEQUENCE</scope>
    <source>
        <strain evidence="7">ATCC 38472_TT</strain>
    </source>
</reference>
<evidence type="ECO:0000256" key="5">
    <source>
        <dbReference type="SAM" id="MobiDB-lite"/>
    </source>
</evidence>
<feature type="compositionally biased region" description="Polar residues" evidence="5">
    <location>
        <begin position="567"/>
        <end position="580"/>
    </location>
</feature>
<sequence>MVTALDGRVFARLREFPSLSPDLQAEAKACEAYLASRKSEVFGSHHTMLVKKVVSARGKHLLEHVEAWLKEKEDETDKPLVPPTGGTTGEVKHEEKKNDESRQKHAKELIEAMVLDGFITPHKDQEKTAVATNTPKKYYRDNELFVPVAMEVANPQTTSVWTVVDGTIFAANVKRKAGLLSPLTQGKDAYIVVNEKLKSVLLFESDVGRTPLAQFDGQAGTLVSFDHSHFVHGVKVWNEQQSELLNTENKLEQEALMSALINIGAQYHEDQTFDLGNIKSLYELKELDMEGNEVCMSKYKGKVVLAVNVSSNCGFTATNYPELVELDNKYRDRGLVVLGFPCNQFGGQEPGTHDEIKEFVKQYNCEFELFAKRDVNGAHTRPVFTFLKTKLPGSFGNYIKWNFTKFLVDRNGQPVKRYAPNERPLSFEDDIIALLDKDTELAMEDLEVEEKPAAVHDAVSDAALEDVSTEFKPENEIKIHDTGSNATLEDDSTEAKPETEFNPENEIKIHENGSNAALEEASTEFKPENEIKIMSDDVSNMQDDKKPPTDVPGAKPTTLAKVMELQEQPSNQDTSDVVAP</sequence>
<feature type="region of interest" description="Disordered" evidence="5">
    <location>
        <begin position="480"/>
        <end position="500"/>
    </location>
</feature>
<dbReference type="Gene3D" id="3.40.30.10">
    <property type="entry name" value="Glutaredoxin"/>
    <property type="match status" value="1"/>
</dbReference>
<proteinExistence type="inferred from homology"/>
<feature type="compositionally biased region" description="Basic and acidic residues" evidence="5">
    <location>
        <begin position="523"/>
        <end position="535"/>
    </location>
</feature>
<evidence type="ECO:0000256" key="4">
    <source>
        <dbReference type="RuleBase" id="RU000499"/>
    </source>
</evidence>
<comment type="caution">
    <text evidence="7">The sequence shown here is derived from an EMBL/GenBank/DDBJ whole genome shotgun (WGS) entry which is preliminary data.</text>
</comment>
<dbReference type="SUPFAM" id="SSF52833">
    <property type="entry name" value="Thioredoxin-like"/>
    <property type="match status" value="1"/>
</dbReference>
<dbReference type="PANTHER" id="PTHR11592:SF78">
    <property type="entry name" value="GLUTATHIONE PEROXIDASE"/>
    <property type="match status" value="1"/>
</dbReference>
<evidence type="ECO:0000313" key="8">
    <source>
        <dbReference type="Proteomes" id="UP000794436"/>
    </source>
</evidence>
<dbReference type="OrthoDB" id="446890at2759"/>
<organism evidence="7 8">
    <name type="scientific">Pythium oligandrum</name>
    <name type="common">Mycoparasitic fungus</name>
    <dbReference type="NCBI Taxonomy" id="41045"/>
    <lineage>
        <taxon>Eukaryota</taxon>
        <taxon>Sar</taxon>
        <taxon>Stramenopiles</taxon>
        <taxon>Oomycota</taxon>
        <taxon>Peronosporomycetes</taxon>
        <taxon>Pythiales</taxon>
        <taxon>Pythiaceae</taxon>
        <taxon>Pythium</taxon>
    </lineage>
</organism>
<evidence type="ECO:0000313" key="7">
    <source>
        <dbReference type="EMBL" id="TMW55450.1"/>
    </source>
</evidence>
<dbReference type="EMBL" id="SPLM01000147">
    <property type="protein sequence ID" value="TMW55450.1"/>
    <property type="molecule type" value="Genomic_DNA"/>
</dbReference>
<keyword evidence="3 4" id="KW-0560">Oxidoreductase</keyword>